<dbReference type="Proteomes" id="UP001158576">
    <property type="component" value="Chromosome PAR"/>
</dbReference>
<dbReference type="InterPro" id="IPR011992">
    <property type="entry name" value="EF-hand-dom_pair"/>
</dbReference>
<evidence type="ECO:0000313" key="1">
    <source>
        <dbReference type="EMBL" id="CAG5086599.1"/>
    </source>
</evidence>
<evidence type="ECO:0000313" key="2">
    <source>
        <dbReference type="Proteomes" id="UP001158576"/>
    </source>
</evidence>
<gene>
    <name evidence="1" type="ORF">OKIOD_LOCUS2834</name>
</gene>
<proteinExistence type="predicted"/>
<name>A0ABN7RZ56_OIKDI</name>
<dbReference type="SUPFAM" id="SSF47473">
    <property type="entry name" value="EF-hand"/>
    <property type="match status" value="1"/>
</dbReference>
<reference evidence="1 2" key="1">
    <citation type="submission" date="2021-04" db="EMBL/GenBank/DDBJ databases">
        <authorList>
            <person name="Bliznina A."/>
        </authorList>
    </citation>
    <scope>NUCLEOTIDE SEQUENCE [LARGE SCALE GENOMIC DNA]</scope>
</reference>
<accession>A0ABN7RZ56</accession>
<keyword evidence="2" id="KW-1185">Reference proteome</keyword>
<protein>
    <submittedName>
        <fullName evidence="1">Oidioi.mRNA.OKI2018_I69.PAR.g11276.t1.cds</fullName>
    </submittedName>
</protein>
<organism evidence="1 2">
    <name type="scientific">Oikopleura dioica</name>
    <name type="common">Tunicate</name>
    <dbReference type="NCBI Taxonomy" id="34765"/>
    <lineage>
        <taxon>Eukaryota</taxon>
        <taxon>Metazoa</taxon>
        <taxon>Chordata</taxon>
        <taxon>Tunicata</taxon>
        <taxon>Appendicularia</taxon>
        <taxon>Copelata</taxon>
        <taxon>Oikopleuridae</taxon>
        <taxon>Oikopleura</taxon>
    </lineage>
</organism>
<dbReference type="Gene3D" id="1.10.238.10">
    <property type="entry name" value="EF-hand"/>
    <property type="match status" value="1"/>
</dbReference>
<sequence>MLVGLASTYQLAQIHGDSPLERYTRQEVNVENAGEGGKLPKEELKQLIVVTFESSPMIEAPDKLYKILDQREDGHISFNQLLNLLIQNTTIWSYYA</sequence>
<dbReference type="EMBL" id="OU015568">
    <property type="protein sequence ID" value="CAG5086599.1"/>
    <property type="molecule type" value="Genomic_DNA"/>
</dbReference>